<dbReference type="Proteomes" id="UP000201461">
    <property type="component" value="Segment"/>
</dbReference>
<accession>R9TIB2</accession>
<sequence>MITAKEARARRKSLPAAVQSALDDLNLAIQVASSSKNSVMYKTDKLTSNERDLLRNKLISLGYDAFIVGEKLEVVW</sequence>
<proteinExistence type="predicted"/>
<organism evidence="1 2">
    <name type="scientific">Vibrio phage nt-1</name>
    <dbReference type="NCBI Taxonomy" id="115992"/>
    <lineage>
        <taxon>Viruses</taxon>
        <taxon>Duplodnaviria</taxon>
        <taxon>Heunggongvirae</taxon>
        <taxon>Uroviricota</taxon>
        <taxon>Caudoviricetes</taxon>
        <taxon>Pantevenvirales</taxon>
        <taxon>Straboviridae</taxon>
        <taxon>Mylasvirus</taxon>
        <taxon>Mylasvirus persius</taxon>
    </lineage>
</organism>
<protein>
    <submittedName>
        <fullName evidence="1">Uncharacterized protein</fullName>
    </submittedName>
</protein>
<evidence type="ECO:0000313" key="1">
    <source>
        <dbReference type="EMBL" id="AGN30095.2"/>
    </source>
</evidence>
<dbReference type="EMBL" id="HQ317393">
    <property type="protein sequence ID" value="AGN30095.2"/>
    <property type="molecule type" value="Genomic_DNA"/>
</dbReference>
<dbReference type="RefSeq" id="YP_008125244.2">
    <property type="nucleotide sequence ID" value="NC_021529.2"/>
</dbReference>
<gene>
    <name evidence="1" type="ORF">VPFG_00093</name>
</gene>
<keyword evidence="2" id="KW-1185">Reference proteome</keyword>
<evidence type="ECO:0000313" key="2">
    <source>
        <dbReference type="Proteomes" id="UP000201461"/>
    </source>
</evidence>
<dbReference type="KEGG" id="vg:15926546"/>
<reference evidence="1 2" key="1">
    <citation type="journal article" date="2014" name="Genome Biol. Evol.">
        <title>Composite Conserved Promoter-Terminator Motifs (PeSLs) that Mediate Modular Shuffling in the Diverse T4-Like Myoviruses.</title>
        <authorList>
            <person name="Comeau A.M."/>
            <person name="Arbiol C."/>
            <person name="Krisch H.M."/>
        </authorList>
    </citation>
    <scope>NUCLEOTIDE SEQUENCE [LARGE SCALE GENOMIC DNA]</scope>
</reference>
<name>R9TIB2_9CAUD</name>
<dbReference type="OrthoDB" id="26383at10239"/>
<dbReference type="GeneID" id="15926546"/>